<evidence type="ECO:0000313" key="6">
    <source>
        <dbReference type="EMBL" id="RMZ52968.1"/>
    </source>
</evidence>
<dbReference type="GO" id="GO:0031956">
    <property type="term" value="F:medium-chain fatty acid-CoA ligase activity"/>
    <property type="evidence" value="ECO:0007669"/>
    <property type="project" value="TreeGrafter"/>
</dbReference>
<gene>
    <name evidence="6" type="ORF">APUTEX25_001087</name>
    <name evidence="5" type="ORF">F751_2250</name>
</gene>
<dbReference type="Proteomes" id="UP000279271">
    <property type="component" value="Unassembled WGS sequence"/>
</dbReference>
<evidence type="ECO:0000313" key="7">
    <source>
        <dbReference type="Proteomes" id="UP000028924"/>
    </source>
</evidence>
<comment type="similarity">
    <text evidence="1">Belongs to the ATP-dependent AMP-binding enzyme family.</text>
</comment>
<dbReference type="PANTHER" id="PTHR43201">
    <property type="entry name" value="ACYL-COA SYNTHETASE"/>
    <property type="match status" value="1"/>
</dbReference>
<dbReference type="eggNOG" id="KOG1177">
    <property type="taxonomic scope" value="Eukaryota"/>
</dbReference>
<name>A0A087SMP0_AUXPR</name>
<dbReference type="InterPro" id="IPR045851">
    <property type="entry name" value="AMP-bd_C_sf"/>
</dbReference>
<dbReference type="GO" id="GO:0006631">
    <property type="term" value="P:fatty acid metabolic process"/>
    <property type="evidence" value="ECO:0007669"/>
    <property type="project" value="TreeGrafter"/>
</dbReference>
<dbReference type="PANTHER" id="PTHR43201:SF5">
    <property type="entry name" value="MEDIUM-CHAIN ACYL-COA LIGASE ACSF2, MITOCHONDRIAL"/>
    <property type="match status" value="1"/>
</dbReference>
<dbReference type="PROSITE" id="PS00455">
    <property type="entry name" value="AMP_BINDING"/>
    <property type="match status" value="1"/>
</dbReference>
<evidence type="ECO:0000256" key="2">
    <source>
        <dbReference type="ARBA" id="ARBA00022598"/>
    </source>
</evidence>
<protein>
    <submittedName>
        <fullName evidence="5">Putative acyl-CoA synthetase YngI</fullName>
    </submittedName>
</protein>
<keyword evidence="7" id="KW-1185">Reference proteome</keyword>
<dbReference type="OrthoDB" id="10253115at2759"/>
<dbReference type="RefSeq" id="XP_011399950.1">
    <property type="nucleotide sequence ID" value="XM_011401648.1"/>
</dbReference>
<accession>A0A087SMP0</accession>
<dbReference type="CDD" id="cd05917">
    <property type="entry name" value="FACL_like_2"/>
    <property type="match status" value="1"/>
</dbReference>
<dbReference type="Pfam" id="PF00501">
    <property type="entry name" value="AMP-binding"/>
    <property type="match status" value="1"/>
</dbReference>
<dbReference type="Gene3D" id="2.30.38.10">
    <property type="entry name" value="Luciferase, Domain 3"/>
    <property type="match status" value="1"/>
</dbReference>
<evidence type="ECO:0000259" key="3">
    <source>
        <dbReference type="Pfam" id="PF00501"/>
    </source>
</evidence>
<dbReference type="InterPro" id="IPR000873">
    <property type="entry name" value="AMP-dep_synth/lig_dom"/>
</dbReference>
<dbReference type="EMBL" id="KL662139">
    <property type="protein sequence ID" value="KFM26994.1"/>
    <property type="molecule type" value="Genomic_DNA"/>
</dbReference>
<dbReference type="Proteomes" id="UP000028924">
    <property type="component" value="Unassembled WGS sequence"/>
</dbReference>
<dbReference type="SUPFAM" id="SSF56801">
    <property type="entry name" value="Acetyl-CoA synthetase-like"/>
    <property type="match status" value="1"/>
</dbReference>
<dbReference type="InterPro" id="IPR025110">
    <property type="entry name" value="AMP-bd_C"/>
</dbReference>
<dbReference type="InterPro" id="IPR020845">
    <property type="entry name" value="AMP-binding_CS"/>
</dbReference>
<dbReference type="GeneID" id="23613641"/>
<dbReference type="Gene3D" id="3.40.50.980">
    <property type="match status" value="2"/>
</dbReference>
<dbReference type="KEGG" id="apro:F751_2250"/>
<evidence type="ECO:0000313" key="5">
    <source>
        <dbReference type="EMBL" id="KFM26994.1"/>
    </source>
</evidence>
<proteinExistence type="inferred from homology"/>
<evidence type="ECO:0000259" key="4">
    <source>
        <dbReference type="Pfam" id="PF13193"/>
    </source>
</evidence>
<reference evidence="5 7" key="1">
    <citation type="journal article" date="2014" name="BMC Genomics">
        <title>Oil accumulation mechanisms of the oleaginous microalga Chlorella protothecoides revealed through its genome, transcriptomes, and proteomes.</title>
        <authorList>
            <person name="Gao C."/>
            <person name="Wang Y."/>
            <person name="Shen Y."/>
            <person name="Yan D."/>
            <person name="He X."/>
            <person name="Dai J."/>
            <person name="Wu Q."/>
        </authorList>
    </citation>
    <scope>NUCLEOTIDE SEQUENCE [LARGE SCALE GENOMIC DNA]</scope>
    <source>
        <strain evidence="5 7">0710</strain>
    </source>
</reference>
<evidence type="ECO:0000256" key="1">
    <source>
        <dbReference type="ARBA" id="ARBA00006432"/>
    </source>
</evidence>
<keyword evidence="2" id="KW-0436">Ligase</keyword>
<sequence length="468" mass="51140">MQFATAKVGAVLVSMNPAYQTTELEYAVARCGMTHLIMSPGWRASDYVGMLQSIRAEVPTLRHVVLLGSLLSWHEFLERSGMAGAREAARARAAGMDLHTPYNIQYTSGTTGRPKPALLSQHSVLNNGYMIGRGCRLGPADRVCIPVPLFHCFGAVLGNLATLATGGTIVFPGASFDPARTLAAVQAERCTSLLGVPTMFIRELELDNFGEYRLDSLRTGIMAGSPCPVEVMRRVQSKMHMSEVTICYGMTETSPVSFQTSIQDPIERRVSTVGHIHPHLEAKVIDPVTQGILAPGEVGELCVRGYSVMQGYYDDPEATAAAVDAEGWMHSGDLVTLDAEGYCNIVGRMKDMVIRGGENLYPREIEELLHSHPAIAEVNVFGVADARYGEELCAWVRTWCAGLDHASVSEDDIRAWAAARVSRHKVPRYIKFVHSFPQTLSGKPQKYLMRKQANAELGLDQAETVETA</sequence>
<dbReference type="Gene3D" id="3.30.300.30">
    <property type="match status" value="1"/>
</dbReference>
<dbReference type="EMBL" id="QOKY01000202">
    <property type="protein sequence ID" value="RMZ52968.1"/>
    <property type="molecule type" value="Genomic_DNA"/>
</dbReference>
<evidence type="ECO:0000313" key="8">
    <source>
        <dbReference type="Proteomes" id="UP000279271"/>
    </source>
</evidence>
<organism evidence="5 7">
    <name type="scientific">Auxenochlorella protothecoides</name>
    <name type="common">Green microalga</name>
    <name type="synonym">Chlorella protothecoides</name>
    <dbReference type="NCBI Taxonomy" id="3075"/>
    <lineage>
        <taxon>Eukaryota</taxon>
        <taxon>Viridiplantae</taxon>
        <taxon>Chlorophyta</taxon>
        <taxon>core chlorophytes</taxon>
        <taxon>Trebouxiophyceae</taxon>
        <taxon>Chlorellales</taxon>
        <taxon>Chlorellaceae</taxon>
        <taxon>Auxenochlorella</taxon>
    </lineage>
</organism>
<feature type="domain" description="AMP-dependent synthetase/ligase" evidence="3">
    <location>
        <begin position="2"/>
        <end position="313"/>
    </location>
</feature>
<reference evidence="6" key="4">
    <citation type="submission" date="2018-11" db="EMBL/GenBank/DDBJ databases">
        <title>Characterization of plant carbon substrate utilization by Auxenochlorella protothecoides.</title>
        <authorList>
            <person name="Vogler B.W."/>
            <person name="Starkenburg S.R."/>
            <person name="Sudasinghe N."/>
            <person name="Schambach J.Y."/>
            <person name="Rollin J.A."/>
            <person name="Pattathil S."/>
            <person name="Barry A.N."/>
        </authorList>
    </citation>
    <scope>NUCLEOTIDE SEQUENCE [LARGE SCALE GENOMIC DNA]</scope>
    <source>
        <strain evidence="6">UTEX 25</strain>
    </source>
</reference>
<dbReference type="AlphaFoldDB" id="A0A087SMP0"/>
<dbReference type="STRING" id="3075.A0A087SMP0"/>
<dbReference type="Pfam" id="PF13193">
    <property type="entry name" value="AMP-binding_C"/>
    <property type="match status" value="1"/>
</dbReference>
<reference evidence="6" key="3">
    <citation type="submission" date="2018-10" db="EMBL/GenBank/DDBJ databases">
        <authorList>
            <person name="Hovde B."/>
            <person name="Zhang X."/>
        </authorList>
    </citation>
    <scope>NUCLEOTIDE SEQUENCE [LARGE SCALE GENOMIC DNA]</scope>
    <source>
        <strain evidence="6">UTEX 25</strain>
    </source>
</reference>
<reference evidence="8" key="2">
    <citation type="journal article" date="2018" name="Algal Res.">
        <title>Characterization of plant carbon substrate utilization by Auxenochlorella protothecoides.</title>
        <authorList>
            <person name="Vogler B.W."/>
            <person name="Starkenburg S.R."/>
            <person name="Sudasinghe N."/>
            <person name="Schambach J.Y."/>
            <person name="Rollin J.A."/>
            <person name="Pattathil S."/>
            <person name="Barry A.N."/>
        </authorList>
    </citation>
    <scope>NUCLEOTIDE SEQUENCE [LARGE SCALE GENOMIC DNA]</scope>
    <source>
        <strain evidence="8">UTEX 25</strain>
    </source>
</reference>
<feature type="domain" description="AMP-binding enzyme C-terminal" evidence="4">
    <location>
        <begin position="364"/>
        <end position="443"/>
    </location>
</feature>